<gene>
    <name evidence="1" type="ORF">C8P63_108113</name>
</gene>
<dbReference type="Proteomes" id="UP000244240">
    <property type="component" value="Unassembled WGS sequence"/>
</dbReference>
<accession>A0A2T6BXL9</accession>
<dbReference type="AlphaFoldDB" id="A0A2T6BXL9"/>
<protein>
    <submittedName>
        <fullName evidence="1">Uncharacterized protein</fullName>
    </submittedName>
</protein>
<sequence>MDFAVLPSGSKKVRLLPQHELHEGKYEDCWLMADHSRQEPV</sequence>
<organism evidence="1 2">
    <name type="scientific">Melghirimyces profundicolus</name>
    <dbReference type="NCBI Taxonomy" id="1242148"/>
    <lineage>
        <taxon>Bacteria</taxon>
        <taxon>Bacillati</taxon>
        <taxon>Bacillota</taxon>
        <taxon>Bacilli</taxon>
        <taxon>Bacillales</taxon>
        <taxon>Thermoactinomycetaceae</taxon>
        <taxon>Melghirimyces</taxon>
    </lineage>
</organism>
<evidence type="ECO:0000313" key="1">
    <source>
        <dbReference type="EMBL" id="PTX60803.1"/>
    </source>
</evidence>
<evidence type="ECO:0000313" key="2">
    <source>
        <dbReference type="Proteomes" id="UP000244240"/>
    </source>
</evidence>
<dbReference type="EMBL" id="QBKR01000008">
    <property type="protein sequence ID" value="PTX60803.1"/>
    <property type="molecule type" value="Genomic_DNA"/>
</dbReference>
<reference evidence="1 2" key="1">
    <citation type="submission" date="2018-04" db="EMBL/GenBank/DDBJ databases">
        <title>Genomic Encyclopedia of Archaeal and Bacterial Type Strains, Phase II (KMG-II): from individual species to whole genera.</title>
        <authorList>
            <person name="Goeker M."/>
        </authorList>
    </citation>
    <scope>NUCLEOTIDE SEQUENCE [LARGE SCALE GENOMIC DNA]</scope>
    <source>
        <strain evidence="1 2">DSM 45787</strain>
    </source>
</reference>
<proteinExistence type="predicted"/>
<keyword evidence="2" id="KW-1185">Reference proteome</keyword>
<comment type="caution">
    <text evidence="1">The sequence shown here is derived from an EMBL/GenBank/DDBJ whole genome shotgun (WGS) entry which is preliminary data.</text>
</comment>
<name>A0A2T6BXL9_9BACL</name>